<dbReference type="Pfam" id="PF04773">
    <property type="entry name" value="FecR"/>
    <property type="match status" value="1"/>
</dbReference>
<evidence type="ECO:0000313" key="5">
    <source>
        <dbReference type="Proteomes" id="UP000192980"/>
    </source>
</evidence>
<feature type="transmembrane region" description="Helical" evidence="1">
    <location>
        <begin position="89"/>
        <end position="107"/>
    </location>
</feature>
<reference evidence="4 5" key="1">
    <citation type="submission" date="2017-04" db="EMBL/GenBank/DDBJ databases">
        <authorList>
            <person name="Afonso C.L."/>
            <person name="Miller P.J."/>
            <person name="Scott M.A."/>
            <person name="Spackman E."/>
            <person name="Goraichik I."/>
            <person name="Dimitrov K.M."/>
            <person name="Suarez D.L."/>
            <person name="Swayne D.E."/>
        </authorList>
    </citation>
    <scope>NUCLEOTIDE SEQUENCE [LARGE SCALE GENOMIC DNA]</scope>
    <source>
        <strain evidence="4 5">DSM 22418</strain>
    </source>
</reference>
<dbReference type="PANTHER" id="PTHR30273">
    <property type="entry name" value="PERIPLASMIC SIGNAL SENSOR AND SIGMA FACTOR ACTIVATOR FECR-RELATED"/>
    <property type="match status" value="1"/>
</dbReference>
<accession>A0A1X7IDU8</accession>
<dbReference type="OrthoDB" id="695864at2"/>
<organism evidence="4 5">
    <name type="scientific">Sphingobacterium psychroaquaticum</name>
    <dbReference type="NCBI Taxonomy" id="561061"/>
    <lineage>
        <taxon>Bacteria</taxon>
        <taxon>Pseudomonadati</taxon>
        <taxon>Bacteroidota</taxon>
        <taxon>Sphingobacteriia</taxon>
        <taxon>Sphingobacteriales</taxon>
        <taxon>Sphingobacteriaceae</taxon>
        <taxon>Sphingobacterium</taxon>
    </lineage>
</organism>
<dbReference type="AlphaFoldDB" id="A0A1X7IDU8"/>
<protein>
    <submittedName>
        <fullName evidence="4">FecR family protein</fullName>
    </submittedName>
</protein>
<keyword evidence="1" id="KW-0472">Membrane</keyword>
<dbReference type="Gene3D" id="3.55.50.30">
    <property type="match status" value="1"/>
</dbReference>
<dbReference type="Gene3D" id="2.60.120.1440">
    <property type="match status" value="1"/>
</dbReference>
<proteinExistence type="predicted"/>
<dbReference type="Pfam" id="PF16344">
    <property type="entry name" value="FecR_C"/>
    <property type="match status" value="1"/>
</dbReference>
<name>A0A1X7IDU8_9SPHI</name>
<feature type="domain" description="Protein FecR C-terminal" evidence="3">
    <location>
        <begin position="321"/>
        <end position="389"/>
    </location>
</feature>
<evidence type="ECO:0000256" key="1">
    <source>
        <dbReference type="SAM" id="Phobius"/>
    </source>
</evidence>
<dbReference type="InterPro" id="IPR006860">
    <property type="entry name" value="FecR"/>
</dbReference>
<keyword evidence="1" id="KW-1133">Transmembrane helix</keyword>
<feature type="domain" description="FecR protein" evidence="2">
    <location>
        <begin position="189"/>
        <end position="278"/>
    </location>
</feature>
<evidence type="ECO:0000313" key="4">
    <source>
        <dbReference type="EMBL" id="SMG12374.1"/>
    </source>
</evidence>
<evidence type="ECO:0000259" key="3">
    <source>
        <dbReference type="Pfam" id="PF16344"/>
    </source>
</evidence>
<dbReference type="PANTHER" id="PTHR30273:SF2">
    <property type="entry name" value="PROTEIN FECR"/>
    <property type="match status" value="1"/>
</dbReference>
<dbReference type="InterPro" id="IPR032508">
    <property type="entry name" value="FecR_C"/>
</dbReference>
<dbReference type="STRING" id="561061.SAMN05660862_0683"/>
<dbReference type="RefSeq" id="WP_085471541.1">
    <property type="nucleotide sequence ID" value="NZ_FXAU01000001.1"/>
</dbReference>
<keyword evidence="5" id="KW-1185">Reference proteome</keyword>
<sequence length="391" mass="44831">MNEHHIHDLFRQYFDHTLTKDQLNTLIQAMDKLSEEDFLLLMEEVQPEDTAVALDLYAFKEKLIFQRVKVALEEERKVRPIDRRITRKVVIALATAAAAVALIFYFFPFTLDKKELQSDQLVVNDVILPQNIGIIVSSSGGKKEEIHSDKSRTYHDLGLEVRVDENNEVVFRSKPVPGREQEEITFSNPKGATAKLVLSDSSIVYLNSNSTIRYPSTFAAQKRHVHIQGEAYFSVKHDKSRPFTVAGGGQQIQVLGTEFNVNCYAPNYVITSLITGKVQIDYQDQHAALRPGEQALYDHAKNNFTVQKSNNSEVLAWKNGRFSFAEDNIHQVLDKLNDWYQIDGSDVRYQSNDRFSGSIKRTEKLSDVLRQLEKISSYKFKIENRRVIVMK</sequence>
<dbReference type="GO" id="GO:0016989">
    <property type="term" value="F:sigma factor antagonist activity"/>
    <property type="evidence" value="ECO:0007669"/>
    <property type="project" value="TreeGrafter"/>
</dbReference>
<dbReference type="InterPro" id="IPR012373">
    <property type="entry name" value="Ferrdict_sens_TM"/>
</dbReference>
<evidence type="ECO:0000259" key="2">
    <source>
        <dbReference type="Pfam" id="PF04773"/>
    </source>
</evidence>
<keyword evidence="1" id="KW-0812">Transmembrane</keyword>
<dbReference type="EMBL" id="FXAU01000001">
    <property type="protein sequence ID" value="SMG12374.1"/>
    <property type="molecule type" value="Genomic_DNA"/>
</dbReference>
<gene>
    <name evidence="4" type="ORF">SAMN05660862_0683</name>
</gene>
<dbReference type="Proteomes" id="UP000192980">
    <property type="component" value="Unassembled WGS sequence"/>
</dbReference>